<dbReference type="AlphaFoldDB" id="A0A6B1F823"/>
<dbReference type="InterPro" id="IPR000819">
    <property type="entry name" value="Peptidase_M17_C"/>
</dbReference>
<reference evidence="11" key="1">
    <citation type="submission" date="2019-09" db="EMBL/GenBank/DDBJ databases">
        <title>Characterisation of the sponge microbiome using genome-centric metagenomics.</title>
        <authorList>
            <person name="Engelberts J.P."/>
            <person name="Robbins S.J."/>
            <person name="De Goeij J.M."/>
            <person name="Aranda M."/>
            <person name="Bell S.C."/>
            <person name="Webster N.S."/>
        </authorList>
    </citation>
    <scope>NUCLEOTIDE SEQUENCE</scope>
    <source>
        <strain evidence="11">SB0676_bin_10</strain>
    </source>
</reference>
<accession>A0A6B1F823</accession>
<dbReference type="SUPFAM" id="SSF52949">
    <property type="entry name" value="Macro domain-like"/>
    <property type="match status" value="1"/>
</dbReference>
<dbReference type="NCBIfam" id="NF002076">
    <property type="entry name" value="PRK00913.2-3"/>
    <property type="match status" value="1"/>
</dbReference>
<comment type="cofactor">
    <cofactor evidence="9">
        <name>Mn(2+)</name>
        <dbReference type="ChEBI" id="CHEBI:29035"/>
    </cofactor>
    <text evidence="9">Binds 2 manganese ions per subunit.</text>
</comment>
<dbReference type="HAMAP" id="MF_00181">
    <property type="entry name" value="Cytosol_peptidase_M17"/>
    <property type="match status" value="1"/>
</dbReference>
<dbReference type="GO" id="GO:0070006">
    <property type="term" value="F:metalloaminopeptidase activity"/>
    <property type="evidence" value="ECO:0007669"/>
    <property type="project" value="InterPro"/>
</dbReference>
<dbReference type="Pfam" id="PF00883">
    <property type="entry name" value="Peptidase_M17"/>
    <property type="match status" value="1"/>
</dbReference>
<comment type="subcellular location">
    <subcellularLocation>
        <location evidence="9">Cytoplasm</location>
    </subcellularLocation>
</comment>
<dbReference type="Gene3D" id="3.40.630.10">
    <property type="entry name" value="Zn peptidases"/>
    <property type="match status" value="1"/>
</dbReference>
<dbReference type="InterPro" id="IPR008283">
    <property type="entry name" value="Peptidase_M17_N"/>
</dbReference>
<comment type="function">
    <text evidence="8 9">Presumably involved in the processing and regular turnover of intracellular proteins. Catalyzes the removal of unsubstituted N-terminal amino acids from various peptides.</text>
</comment>
<gene>
    <name evidence="9" type="primary">pepA</name>
    <name evidence="11" type="ORF">F4162_05945</name>
</gene>
<feature type="binding site" evidence="9">
    <location>
        <position position="290"/>
    </location>
    <ligand>
        <name>Mn(2+)</name>
        <dbReference type="ChEBI" id="CHEBI:29035"/>
        <label>2</label>
    </ligand>
</feature>
<dbReference type="EC" id="3.4.11.10" evidence="9"/>
<dbReference type="EMBL" id="VYDO01000192">
    <property type="protein sequence ID" value="MYG38518.1"/>
    <property type="molecule type" value="Genomic_DNA"/>
</dbReference>
<feature type="binding site" evidence="9">
    <location>
        <position position="266"/>
    </location>
    <ligand>
        <name>Mn(2+)</name>
        <dbReference type="ChEBI" id="CHEBI:29035"/>
        <label>2</label>
    </ligand>
</feature>
<dbReference type="SUPFAM" id="SSF53187">
    <property type="entry name" value="Zn-dependent exopeptidases"/>
    <property type="match status" value="1"/>
</dbReference>
<keyword evidence="9" id="KW-0963">Cytoplasm</keyword>
<dbReference type="InterPro" id="IPR043472">
    <property type="entry name" value="Macro_dom-like"/>
</dbReference>
<feature type="active site" evidence="9">
    <location>
        <position position="278"/>
    </location>
</feature>
<evidence type="ECO:0000256" key="6">
    <source>
        <dbReference type="ARBA" id="ARBA00022801"/>
    </source>
</evidence>
<dbReference type="Pfam" id="PF02789">
    <property type="entry name" value="Peptidase_M17_N"/>
    <property type="match status" value="1"/>
</dbReference>
<keyword evidence="6 9" id="KW-0378">Hydrolase</keyword>
<dbReference type="EC" id="3.4.11.1" evidence="9"/>
<comment type="caution">
    <text evidence="11">The sequence shown here is derived from an EMBL/GenBank/DDBJ whole genome shotgun (WGS) entry which is preliminary data.</text>
</comment>
<dbReference type="InterPro" id="IPR011356">
    <property type="entry name" value="Leucine_aapep/pepB"/>
</dbReference>
<organism evidence="11">
    <name type="scientific">Synechococcus sp. SB0676_bin_10</name>
    <dbReference type="NCBI Taxonomy" id="2604869"/>
    <lineage>
        <taxon>Bacteria</taxon>
        <taxon>Bacillati</taxon>
        <taxon>Cyanobacteriota</taxon>
        <taxon>Cyanophyceae</taxon>
        <taxon>Synechococcales</taxon>
        <taxon>Synechococcaceae</taxon>
        <taxon>Synechococcus</taxon>
    </lineage>
</organism>
<dbReference type="GO" id="GO:0005737">
    <property type="term" value="C:cytoplasm"/>
    <property type="evidence" value="ECO:0007669"/>
    <property type="project" value="UniProtKB-SubCell"/>
</dbReference>
<evidence type="ECO:0000256" key="7">
    <source>
        <dbReference type="ARBA" id="ARBA00023211"/>
    </source>
</evidence>
<feature type="binding site" evidence="9">
    <location>
        <position position="352"/>
    </location>
    <ligand>
        <name>Mn(2+)</name>
        <dbReference type="ChEBI" id="CHEBI:29035"/>
        <label>2</label>
    </ligand>
</feature>
<keyword evidence="4 9" id="KW-0031">Aminopeptidase</keyword>
<evidence type="ECO:0000313" key="11">
    <source>
        <dbReference type="EMBL" id="MYG38518.1"/>
    </source>
</evidence>
<proteinExistence type="inferred from homology"/>
<dbReference type="CDD" id="cd00433">
    <property type="entry name" value="Peptidase_M17"/>
    <property type="match status" value="1"/>
</dbReference>
<keyword evidence="7 9" id="KW-0464">Manganese</keyword>
<dbReference type="PROSITE" id="PS00631">
    <property type="entry name" value="CYTOSOL_AP"/>
    <property type="match status" value="1"/>
</dbReference>
<feature type="domain" description="Cytosol aminopeptidase" evidence="10">
    <location>
        <begin position="348"/>
        <end position="355"/>
    </location>
</feature>
<evidence type="ECO:0000256" key="8">
    <source>
        <dbReference type="ARBA" id="ARBA00049972"/>
    </source>
</evidence>
<evidence type="ECO:0000256" key="2">
    <source>
        <dbReference type="ARBA" id="ARBA00000967"/>
    </source>
</evidence>
<name>A0A6B1F823_9SYNE</name>
<dbReference type="GO" id="GO:0006508">
    <property type="term" value="P:proteolysis"/>
    <property type="evidence" value="ECO:0007669"/>
    <property type="project" value="UniProtKB-KW"/>
</dbReference>
<keyword evidence="9" id="KW-0479">Metal-binding</keyword>
<dbReference type="InterPro" id="IPR023042">
    <property type="entry name" value="Peptidase_M17_leu_NH2_pept"/>
</dbReference>
<protein>
    <recommendedName>
        <fullName evidence="9">Probable cytosol aminopeptidase</fullName>
        <ecNumber evidence="9">3.4.11.1</ecNumber>
    </recommendedName>
    <alternativeName>
        <fullName evidence="9">Leucine aminopeptidase</fullName>
        <shortName evidence="9">LAP</shortName>
        <ecNumber evidence="9">3.4.11.10</ecNumber>
    </alternativeName>
    <alternativeName>
        <fullName evidence="9">Leucyl aminopeptidase</fullName>
    </alternativeName>
</protein>
<evidence type="ECO:0000256" key="1">
    <source>
        <dbReference type="ARBA" id="ARBA00000135"/>
    </source>
</evidence>
<evidence type="ECO:0000256" key="9">
    <source>
        <dbReference type="HAMAP-Rule" id="MF_00181"/>
    </source>
</evidence>
<evidence type="ECO:0000256" key="4">
    <source>
        <dbReference type="ARBA" id="ARBA00022438"/>
    </source>
</evidence>
<dbReference type="GO" id="GO:0030145">
    <property type="term" value="F:manganese ion binding"/>
    <property type="evidence" value="ECO:0007669"/>
    <property type="project" value="UniProtKB-UniRule"/>
</dbReference>
<evidence type="ECO:0000256" key="3">
    <source>
        <dbReference type="ARBA" id="ARBA00009528"/>
    </source>
</evidence>
<dbReference type="PANTHER" id="PTHR11963:SF23">
    <property type="entry name" value="CYTOSOL AMINOPEPTIDASE"/>
    <property type="match status" value="1"/>
</dbReference>
<dbReference type="PANTHER" id="PTHR11963">
    <property type="entry name" value="LEUCINE AMINOPEPTIDASE-RELATED"/>
    <property type="match status" value="1"/>
</dbReference>
<feature type="binding site" evidence="9">
    <location>
        <position position="352"/>
    </location>
    <ligand>
        <name>Mn(2+)</name>
        <dbReference type="ChEBI" id="CHEBI:29035"/>
        <label>1</label>
    </ligand>
</feature>
<feature type="binding site" evidence="9">
    <location>
        <position position="350"/>
    </location>
    <ligand>
        <name>Mn(2+)</name>
        <dbReference type="ChEBI" id="CHEBI:29035"/>
        <label>1</label>
    </ligand>
</feature>
<comment type="catalytic activity">
    <reaction evidence="2 9">
        <text>Release of an N-terminal amino acid, preferentially leucine, but not glutamic or aspartic acids.</text>
        <dbReference type="EC" id="3.4.11.10"/>
    </reaction>
</comment>
<feature type="binding site" evidence="9">
    <location>
        <position position="271"/>
    </location>
    <ligand>
        <name>Mn(2+)</name>
        <dbReference type="ChEBI" id="CHEBI:29035"/>
        <label>1</label>
    </ligand>
</feature>
<evidence type="ECO:0000256" key="5">
    <source>
        <dbReference type="ARBA" id="ARBA00022670"/>
    </source>
</evidence>
<comment type="similarity">
    <text evidence="3 9">Belongs to the peptidase M17 family.</text>
</comment>
<sequence>MELHLIPADAPLPGEAALAVGLFSDTLDAGLTELNTRLGVSLANLVSQRKFNANTGEALALHPLGGTPQTLLLLGLGERSGHTLQGLQKAAVRGARVAQDQAVKTLVLDLPRAELDPTAALQKQAMAVRLAVFQDLRFKGKGRNGDKASDKKDAPPPLDDVRIICPGAQAAVLERAESICAGVELARELVAAPPNVVTPLSLAATAQQLAEDYGLALRILEQQDCERLGMGSYLGVAKASALPPRFLHLTYRSDEPVKRRLALVGKGLTFDSGGYNLKVGPSQIEKMKYDMGGCAAVLGAARALGQLRPKGVEVHFISATCENMVSGDGLHPGDIITASNGVTIEVNNTDAEGRLTLADALVYACNLKPDAVVDLATLTGACLISLGDELAGLWSPDDDLAADLLKAAQSSGEGLWRMPLPASYLERMKSPFADLKNTGPRAGGAITAALFLKEFVSQDVAWAHMDIAGTVWSDKGHGDNPAGATGYGVRTLVEWVSIHATD</sequence>
<feature type="binding site" evidence="9">
    <location>
        <position position="271"/>
    </location>
    <ligand>
        <name>Mn(2+)</name>
        <dbReference type="ChEBI" id="CHEBI:29035"/>
        <label>2</label>
    </ligand>
</feature>
<feature type="active site" evidence="9">
    <location>
        <position position="354"/>
    </location>
</feature>
<comment type="catalytic activity">
    <reaction evidence="1 9">
        <text>Release of an N-terminal amino acid, Xaa-|-Yaa-, in which Xaa is preferably Leu, but may be other amino acids including Pro although not Arg or Lys, and Yaa may be Pro. Amino acid amides and methyl esters are also readily hydrolyzed, but rates on arylamides are exceedingly low.</text>
        <dbReference type="EC" id="3.4.11.1"/>
    </reaction>
</comment>
<evidence type="ECO:0000259" key="10">
    <source>
        <dbReference type="PROSITE" id="PS00631"/>
    </source>
</evidence>
<dbReference type="Gene3D" id="3.40.220.10">
    <property type="entry name" value="Leucine Aminopeptidase, subunit E, domain 1"/>
    <property type="match status" value="1"/>
</dbReference>
<dbReference type="PRINTS" id="PR00481">
    <property type="entry name" value="LAMNOPPTDASE"/>
</dbReference>
<keyword evidence="5 9" id="KW-0645">Protease</keyword>